<keyword evidence="3" id="KW-1185">Reference proteome</keyword>
<feature type="compositionally biased region" description="Basic and acidic residues" evidence="1">
    <location>
        <begin position="37"/>
        <end position="63"/>
    </location>
</feature>
<evidence type="ECO:0000313" key="2">
    <source>
        <dbReference type="EMBL" id="WQD38055.1"/>
    </source>
</evidence>
<proteinExistence type="predicted"/>
<gene>
    <name evidence="2" type="ORF">U0035_20520</name>
</gene>
<feature type="region of interest" description="Disordered" evidence="1">
    <location>
        <begin position="29"/>
        <end position="63"/>
    </location>
</feature>
<dbReference type="RefSeq" id="WP_114790807.1">
    <property type="nucleotide sequence ID" value="NZ_CP139960.1"/>
</dbReference>
<dbReference type="EMBL" id="CP139960">
    <property type="protein sequence ID" value="WQD38055.1"/>
    <property type="molecule type" value="Genomic_DNA"/>
</dbReference>
<name>A0ABZ0W7G1_9BACT</name>
<organism evidence="2 3">
    <name type="scientific">Niabella yanshanensis</name>
    <dbReference type="NCBI Taxonomy" id="577386"/>
    <lineage>
        <taxon>Bacteria</taxon>
        <taxon>Pseudomonadati</taxon>
        <taxon>Bacteroidota</taxon>
        <taxon>Chitinophagia</taxon>
        <taxon>Chitinophagales</taxon>
        <taxon>Chitinophagaceae</taxon>
        <taxon>Niabella</taxon>
    </lineage>
</organism>
<reference evidence="2 3" key="1">
    <citation type="submission" date="2023-12" db="EMBL/GenBank/DDBJ databases">
        <title>Genome sequencing and assembly of bacterial species from a model synthetic community.</title>
        <authorList>
            <person name="Hogle S.L."/>
        </authorList>
    </citation>
    <scope>NUCLEOTIDE SEQUENCE [LARGE SCALE GENOMIC DNA]</scope>
    <source>
        <strain evidence="2 3">HAMBI_3031</strain>
    </source>
</reference>
<evidence type="ECO:0000256" key="1">
    <source>
        <dbReference type="SAM" id="MobiDB-lite"/>
    </source>
</evidence>
<evidence type="ECO:0000313" key="3">
    <source>
        <dbReference type="Proteomes" id="UP001325680"/>
    </source>
</evidence>
<dbReference type="Proteomes" id="UP001325680">
    <property type="component" value="Chromosome"/>
</dbReference>
<protein>
    <submittedName>
        <fullName evidence="2">Uncharacterized protein</fullName>
    </submittedName>
</protein>
<sequence length="63" mass="7390">MMPLNIHAGGHAYYLEIRKNKFEEWIRKINGNPDLSPSEKAKARREAEKSVQKDKKESLKNCY</sequence>
<accession>A0ABZ0W7G1</accession>